<name>A0A6J7ZEH5_PLARU</name>
<dbReference type="AlphaFoldDB" id="A0A6J7ZEH5"/>
<dbReference type="RefSeq" id="WP_026796203.1">
    <property type="nucleotide sequence ID" value="NZ_LR812493.1"/>
</dbReference>
<dbReference type="Proteomes" id="UP000196521">
    <property type="component" value="Plasmid pII"/>
</dbReference>
<evidence type="ECO:0000313" key="1">
    <source>
        <dbReference type="EMBL" id="CAC5339853.1"/>
    </source>
</evidence>
<keyword evidence="2" id="KW-1185">Reference proteome</keyword>
<accession>A0A6J7ZEH5</accession>
<geneLocation type="plasmid" evidence="1 2">
    <name>pII</name>
</geneLocation>
<gene>
    <name evidence="1" type="ORF">PLAN_P0010</name>
</gene>
<protein>
    <submittedName>
        <fullName evidence="1">Uncharacterized protein</fullName>
    </submittedName>
</protein>
<proteinExistence type="predicted"/>
<evidence type="ECO:0000313" key="2">
    <source>
        <dbReference type="Proteomes" id="UP000196521"/>
    </source>
</evidence>
<organism evidence="1 2">
    <name type="scientific">Planktothrix rubescens CCAP 1459/22</name>
    <dbReference type="NCBI Taxonomy" id="329571"/>
    <lineage>
        <taxon>Bacteria</taxon>
        <taxon>Bacillati</taxon>
        <taxon>Cyanobacteriota</taxon>
        <taxon>Cyanophyceae</taxon>
        <taxon>Oscillatoriophycideae</taxon>
        <taxon>Oscillatoriales</taxon>
        <taxon>Microcoleaceae</taxon>
        <taxon>Planktothrix</taxon>
    </lineage>
</organism>
<sequence length="110" mass="12946">MQKPYPNWLSDTQLHQANLLISEMGFYYSGIVDDDEFDQKIGSILDWDFLTVYQDCSVLYARCCEARYYCNLPDDCTLNDVYDLVDRAKNLIKENEYILDYGTQLELFPV</sequence>
<keyword evidence="1" id="KW-0614">Plasmid</keyword>
<dbReference type="EMBL" id="LR812493">
    <property type="protein sequence ID" value="CAC5339853.1"/>
    <property type="molecule type" value="Genomic_DNA"/>
</dbReference>
<reference evidence="1" key="1">
    <citation type="submission" date="2020-05" db="EMBL/GenBank/DDBJ databases">
        <authorList>
            <consortium name="Genoscope - CEA"/>
            <person name="William W."/>
        </authorList>
    </citation>
    <scope>NUCLEOTIDE SEQUENCE [LARGE SCALE GENOMIC DNA]</scope>
    <source>
        <strain evidence="1">PCC 7821</strain>
        <plasmid evidence="1">pII</plasmid>
    </source>
</reference>